<feature type="compositionally biased region" description="Low complexity" evidence="1">
    <location>
        <begin position="23"/>
        <end position="39"/>
    </location>
</feature>
<protein>
    <submittedName>
        <fullName evidence="2">Uncharacterized protein</fullName>
    </submittedName>
</protein>
<evidence type="ECO:0000256" key="1">
    <source>
        <dbReference type="SAM" id="MobiDB-lite"/>
    </source>
</evidence>
<reference evidence="2 3" key="1">
    <citation type="submission" date="2015-01" db="EMBL/GenBank/DDBJ databases">
        <title>Genome of allotetraploid Gossypium barbadense reveals genomic plasticity and fiber elongation in cotton evolution.</title>
        <authorList>
            <person name="Chen X."/>
            <person name="Liu X."/>
            <person name="Zhao B."/>
            <person name="Zheng H."/>
            <person name="Hu Y."/>
            <person name="Lu G."/>
            <person name="Yang C."/>
            <person name="Chen J."/>
            <person name="Shan C."/>
            <person name="Zhang L."/>
            <person name="Zhou Y."/>
            <person name="Wang L."/>
            <person name="Guo W."/>
            <person name="Bai Y."/>
            <person name="Ruan J."/>
            <person name="Shangguan X."/>
            <person name="Mao Y."/>
            <person name="Jiang J."/>
            <person name="Zhu Y."/>
            <person name="Lei J."/>
            <person name="Kang H."/>
            <person name="Chen S."/>
            <person name="He X."/>
            <person name="Wang R."/>
            <person name="Wang Y."/>
            <person name="Chen J."/>
            <person name="Wang L."/>
            <person name="Yu S."/>
            <person name="Wang B."/>
            <person name="Wei J."/>
            <person name="Song S."/>
            <person name="Lu X."/>
            <person name="Gao Z."/>
            <person name="Gu W."/>
            <person name="Deng X."/>
            <person name="Ma D."/>
            <person name="Wang S."/>
            <person name="Liang W."/>
            <person name="Fang L."/>
            <person name="Cai C."/>
            <person name="Zhu X."/>
            <person name="Zhou B."/>
            <person name="Zhang Y."/>
            <person name="Chen Z."/>
            <person name="Xu S."/>
            <person name="Zhu R."/>
            <person name="Wang S."/>
            <person name="Zhang T."/>
            <person name="Zhao G."/>
        </authorList>
    </citation>
    <scope>NUCLEOTIDE SEQUENCE [LARGE SCALE GENOMIC DNA]</scope>
    <source>
        <strain evidence="3">cv. Xinhai21</strain>
        <tissue evidence="2">Leaf</tissue>
    </source>
</reference>
<name>A0A2P5YR24_GOSBA</name>
<sequence length="96" mass="10019">MEMLGRAKTNRSTPPPTPTQTIASKASASSPLTPTTSPSFVSRLTIPSCSAPNHATTTSSVTNVTTSTAAIIDSFNTTDSSQPANLFNRANTYKTL</sequence>
<organism evidence="2 3">
    <name type="scientific">Gossypium barbadense</name>
    <name type="common">Sea Island cotton</name>
    <name type="synonym">Hibiscus barbadensis</name>
    <dbReference type="NCBI Taxonomy" id="3634"/>
    <lineage>
        <taxon>Eukaryota</taxon>
        <taxon>Viridiplantae</taxon>
        <taxon>Streptophyta</taxon>
        <taxon>Embryophyta</taxon>
        <taxon>Tracheophyta</taxon>
        <taxon>Spermatophyta</taxon>
        <taxon>Magnoliopsida</taxon>
        <taxon>eudicotyledons</taxon>
        <taxon>Gunneridae</taxon>
        <taxon>Pentapetalae</taxon>
        <taxon>rosids</taxon>
        <taxon>malvids</taxon>
        <taxon>Malvales</taxon>
        <taxon>Malvaceae</taxon>
        <taxon>Malvoideae</taxon>
        <taxon>Gossypium</taxon>
    </lineage>
</organism>
<accession>A0A2P5YR24</accession>
<evidence type="ECO:0000313" key="2">
    <source>
        <dbReference type="EMBL" id="PPS18044.1"/>
    </source>
</evidence>
<feature type="region of interest" description="Disordered" evidence="1">
    <location>
        <begin position="1"/>
        <end position="39"/>
    </location>
</feature>
<dbReference type="AlphaFoldDB" id="A0A2P5YR24"/>
<proteinExistence type="predicted"/>
<gene>
    <name evidence="2" type="ORF">GOBAR_AA02539</name>
</gene>
<dbReference type="Proteomes" id="UP000239757">
    <property type="component" value="Unassembled WGS sequence"/>
</dbReference>
<evidence type="ECO:0000313" key="3">
    <source>
        <dbReference type="Proteomes" id="UP000239757"/>
    </source>
</evidence>
<dbReference type="EMBL" id="KZ662876">
    <property type="protein sequence ID" value="PPS18044.1"/>
    <property type="molecule type" value="Genomic_DNA"/>
</dbReference>